<evidence type="ECO:0008006" key="5">
    <source>
        <dbReference type="Google" id="ProtNLM"/>
    </source>
</evidence>
<keyword evidence="1" id="KW-0812">Transmembrane</keyword>
<evidence type="ECO:0000313" key="3">
    <source>
        <dbReference type="EMBL" id="GGD74557.1"/>
    </source>
</evidence>
<evidence type="ECO:0000256" key="2">
    <source>
        <dbReference type="SAM" id="SignalP"/>
    </source>
</evidence>
<gene>
    <name evidence="3" type="ORF">GCM10007269_16920</name>
</gene>
<keyword evidence="1" id="KW-1133">Transmembrane helix</keyword>
<keyword evidence="2" id="KW-0732">Signal</keyword>
<evidence type="ECO:0000256" key="1">
    <source>
        <dbReference type="SAM" id="Phobius"/>
    </source>
</evidence>
<keyword evidence="1" id="KW-0472">Membrane</keyword>
<comment type="caution">
    <text evidence="3">The sequence shown here is derived from an EMBL/GenBank/DDBJ whole genome shotgun (WGS) entry which is preliminary data.</text>
</comment>
<organism evidence="3 4">
    <name type="scientific">Microbacterium murale</name>
    <dbReference type="NCBI Taxonomy" id="1081040"/>
    <lineage>
        <taxon>Bacteria</taxon>
        <taxon>Bacillati</taxon>
        <taxon>Actinomycetota</taxon>
        <taxon>Actinomycetes</taxon>
        <taxon>Micrococcales</taxon>
        <taxon>Microbacteriaceae</taxon>
        <taxon>Microbacterium</taxon>
    </lineage>
</organism>
<proteinExistence type="predicted"/>
<feature type="signal peptide" evidence="2">
    <location>
        <begin position="1"/>
        <end position="36"/>
    </location>
</feature>
<reference evidence="4" key="1">
    <citation type="journal article" date="2019" name="Int. J. Syst. Evol. Microbiol.">
        <title>The Global Catalogue of Microorganisms (GCM) 10K type strain sequencing project: providing services to taxonomists for standard genome sequencing and annotation.</title>
        <authorList>
            <consortium name="The Broad Institute Genomics Platform"/>
            <consortium name="The Broad Institute Genome Sequencing Center for Infectious Disease"/>
            <person name="Wu L."/>
            <person name="Ma J."/>
        </authorList>
    </citation>
    <scope>NUCLEOTIDE SEQUENCE [LARGE SCALE GENOMIC DNA]</scope>
    <source>
        <strain evidence="4">CCM 7640</strain>
    </source>
</reference>
<dbReference type="EMBL" id="BMCM01000002">
    <property type="protein sequence ID" value="GGD74557.1"/>
    <property type="molecule type" value="Genomic_DNA"/>
</dbReference>
<feature type="transmembrane region" description="Helical" evidence="1">
    <location>
        <begin position="319"/>
        <end position="338"/>
    </location>
</feature>
<sequence>MTLLPSRRFRFLLGTIAASVLVAFSVGATSALRAHAAPASVASPSQASVADQVAWSMMPVITDVGEERSNFAYAVEPGATIDDAVLVRNSGTSALTLAVYGSDAFTDESGALDIATTEPGSGAIGTWITPSVESVSIEPGGLVRIPFTLNVPADAQPGEHAGALLTVLESSGDTVSVDMRYATRVTATVAGDLTAGMSLDRARFDVETGFWPWESATASVAYDVRNTGNTRLSAVQLITAQGVEMYSSPDAATGLTTLAELLPEAAVSVDATVKGLTAWTPFAALHIAVSPTVLAPAGAEAPTIDQQQVTLTAVAIAPGWWVILAALAAGVFVIIRLVTGRRRPAPRTPR</sequence>
<name>A0ABQ1RQJ1_9MICO</name>
<dbReference type="Proteomes" id="UP000629365">
    <property type="component" value="Unassembled WGS sequence"/>
</dbReference>
<accession>A0ABQ1RQJ1</accession>
<feature type="chain" id="PRO_5046456988" description="DUF916 domain-containing protein" evidence="2">
    <location>
        <begin position="37"/>
        <end position="350"/>
    </location>
</feature>
<protein>
    <recommendedName>
        <fullName evidence="5">DUF916 domain-containing protein</fullName>
    </recommendedName>
</protein>
<keyword evidence="4" id="KW-1185">Reference proteome</keyword>
<dbReference type="RefSeq" id="WP_188436134.1">
    <property type="nucleotide sequence ID" value="NZ_BMCM01000002.1"/>
</dbReference>
<evidence type="ECO:0000313" key="4">
    <source>
        <dbReference type="Proteomes" id="UP000629365"/>
    </source>
</evidence>